<evidence type="ECO:0000313" key="1">
    <source>
        <dbReference type="EMBL" id="KAI0095199.1"/>
    </source>
</evidence>
<reference evidence="1" key="1">
    <citation type="journal article" date="2021" name="Environ. Microbiol.">
        <title>Gene family expansions and transcriptome signatures uncover fungal adaptations to wood decay.</title>
        <authorList>
            <person name="Hage H."/>
            <person name="Miyauchi S."/>
            <person name="Viragh M."/>
            <person name="Drula E."/>
            <person name="Min B."/>
            <person name="Chaduli D."/>
            <person name="Navarro D."/>
            <person name="Favel A."/>
            <person name="Norest M."/>
            <person name="Lesage-Meessen L."/>
            <person name="Balint B."/>
            <person name="Merenyi Z."/>
            <person name="de Eugenio L."/>
            <person name="Morin E."/>
            <person name="Martinez A.T."/>
            <person name="Baldrian P."/>
            <person name="Stursova M."/>
            <person name="Martinez M.J."/>
            <person name="Novotny C."/>
            <person name="Magnuson J.K."/>
            <person name="Spatafora J.W."/>
            <person name="Maurice S."/>
            <person name="Pangilinan J."/>
            <person name="Andreopoulos W."/>
            <person name="LaButti K."/>
            <person name="Hundley H."/>
            <person name="Na H."/>
            <person name="Kuo A."/>
            <person name="Barry K."/>
            <person name="Lipzen A."/>
            <person name="Henrissat B."/>
            <person name="Riley R."/>
            <person name="Ahrendt S."/>
            <person name="Nagy L.G."/>
            <person name="Grigoriev I.V."/>
            <person name="Martin F."/>
            <person name="Rosso M.N."/>
        </authorList>
    </citation>
    <scope>NUCLEOTIDE SEQUENCE</scope>
    <source>
        <strain evidence="1">CBS 384.51</strain>
    </source>
</reference>
<protein>
    <submittedName>
        <fullName evidence="1">Uncharacterized protein</fullName>
    </submittedName>
</protein>
<organism evidence="1 2">
    <name type="scientific">Irpex rosettiformis</name>
    <dbReference type="NCBI Taxonomy" id="378272"/>
    <lineage>
        <taxon>Eukaryota</taxon>
        <taxon>Fungi</taxon>
        <taxon>Dikarya</taxon>
        <taxon>Basidiomycota</taxon>
        <taxon>Agaricomycotina</taxon>
        <taxon>Agaricomycetes</taxon>
        <taxon>Polyporales</taxon>
        <taxon>Irpicaceae</taxon>
        <taxon>Irpex</taxon>
    </lineage>
</organism>
<sequence>MTRRKKIFYLLYVAVVEFCMIIAVFANAYIGQLMWIDHRDAPGGPFEYFISKSTFWTNVWGSAADIFANIIGDGFLLYRCYVIWHQSWWIMAFPALVYAASVVLSILSLVESALPENNSFFNFAHVSFTVPWIALSSALNIILTMMISFRILRFRRELQFALNRDPHLLAQHSQYLNTYTSIVAILVESALPFSIIGLITCILVGKGNSVNAAFLELWGVFPGISPLLIVLRIAMGSAWTNETSELPTRTLTFASRATALGSDSEPTDVITYSRPDDTAHPSETTFVTQGYDAKDRRNDEKV</sequence>
<gene>
    <name evidence="1" type="ORF">BDY19DRAFT_916738</name>
</gene>
<evidence type="ECO:0000313" key="2">
    <source>
        <dbReference type="Proteomes" id="UP001055072"/>
    </source>
</evidence>
<accession>A0ACB8UNH5</accession>
<proteinExistence type="predicted"/>
<name>A0ACB8UNH5_9APHY</name>
<comment type="caution">
    <text evidence="1">The sequence shown here is derived from an EMBL/GenBank/DDBJ whole genome shotgun (WGS) entry which is preliminary data.</text>
</comment>
<dbReference type="Proteomes" id="UP001055072">
    <property type="component" value="Unassembled WGS sequence"/>
</dbReference>
<dbReference type="EMBL" id="MU274900">
    <property type="protein sequence ID" value="KAI0095199.1"/>
    <property type="molecule type" value="Genomic_DNA"/>
</dbReference>
<keyword evidence="2" id="KW-1185">Reference proteome</keyword>